<dbReference type="InterPro" id="IPR024632">
    <property type="entry name" value="PLipase_D_C"/>
</dbReference>
<evidence type="ECO:0000313" key="5">
    <source>
        <dbReference type="Proteomes" id="UP000327013"/>
    </source>
</evidence>
<proteinExistence type="predicted"/>
<dbReference type="EMBL" id="VIBQ01000566">
    <property type="protein sequence ID" value="KAC1680429.1"/>
    <property type="molecule type" value="Genomic_DNA"/>
</dbReference>
<dbReference type="Proteomes" id="UP000327013">
    <property type="component" value="Unassembled WGS sequence"/>
</dbReference>
<dbReference type="GO" id="GO:0009395">
    <property type="term" value="P:phospholipid catabolic process"/>
    <property type="evidence" value="ECO:0007669"/>
    <property type="project" value="TreeGrafter"/>
</dbReference>
<gene>
    <name evidence="4" type="ORF">FH972_027153</name>
</gene>
<keyword evidence="5" id="KW-1185">Reference proteome</keyword>
<evidence type="ECO:0000256" key="1">
    <source>
        <dbReference type="ARBA" id="ARBA00022737"/>
    </source>
</evidence>
<evidence type="ECO:0000313" key="4">
    <source>
        <dbReference type="EMBL" id="KAC1680429.1"/>
    </source>
</evidence>
<evidence type="ECO:0000256" key="2">
    <source>
        <dbReference type="ARBA" id="ARBA00023098"/>
    </source>
</evidence>
<organism evidence="4 5">
    <name type="scientific">Carpinus fangiana</name>
    <dbReference type="NCBI Taxonomy" id="176857"/>
    <lineage>
        <taxon>Eukaryota</taxon>
        <taxon>Viridiplantae</taxon>
        <taxon>Streptophyta</taxon>
        <taxon>Embryophyta</taxon>
        <taxon>Tracheophyta</taxon>
        <taxon>Spermatophyta</taxon>
        <taxon>Magnoliopsida</taxon>
        <taxon>eudicotyledons</taxon>
        <taxon>Gunneridae</taxon>
        <taxon>Pentapetalae</taxon>
        <taxon>rosids</taxon>
        <taxon>fabids</taxon>
        <taxon>Fagales</taxon>
        <taxon>Betulaceae</taxon>
        <taxon>Carpinus</taxon>
    </lineage>
</organism>
<keyword evidence="2" id="KW-0443">Lipid metabolism</keyword>
<dbReference type="InterPro" id="IPR015679">
    <property type="entry name" value="PLipase_D_fam"/>
</dbReference>
<dbReference type="Pfam" id="PF12357">
    <property type="entry name" value="PLD_C"/>
    <property type="match status" value="1"/>
</dbReference>
<dbReference type="GO" id="GO:0005886">
    <property type="term" value="C:plasma membrane"/>
    <property type="evidence" value="ECO:0007669"/>
    <property type="project" value="TreeGrafter"/>
</dbReference>
<reference evidence="4 5" key="1">
    <citation type="submission" date="2019-06" db="EMBL/GenBank/DDBJ databases">
        <title>A chromosomal-level reference genome of Carpinus fangiana (Coryloideae, Betulaceae).</title>
        <authorList>
            <person name="Yang X."/>
            <person name="Wang Z."/>
            <person name="Zhang L."/>
            <person name="Hao G."/>
            <person name="Liu J."/>
            <person name="Yang Y."/>
        </authorList>
    </citation>
    <scope>NUCLEOTIDE SEQUENCE [LARGE SCALE GENOMIC DNA]</scope>
    <source>
        <strain evidence="4">Cfa_2016G</strain>
        <tissue evidence="4">Leaf</tissue>
    </source>
</reference>
<name>A0A5N6L6C0_9ROSI</name>
<feature type="domain" description="Phospholipase D C-terminal" evidence="3">
    <location>
        <begin position="33"/>
        <end position="103"/>
    </location>
</feature>
<dbReference type="OrthoDB" id="14911at2759"/>
<evidence type="ECO:0000259" key="3">
    <source>
        <dbReference type="Pfam" id="PF12357"/>
    </source>
</evidence>
<protein>
    <recommendedName>
        <fullName evidence="3">Phospholipase D C-terminal domain-containing protein</fullName>
    </recommendedName>
</protein>
<comment type="caution">
    <text evidence="4">The sequence shown here is derived from an EMBL/GenBank/DDBJ whole genome shotgun (WGS) entry which is preliminary data.</text>
</comment>
<dbReference type="PANTHER" id="PTHR18896:SF130">
    <property type="entry name" value="PHOSPHOLIPASE D GAMMA 2-RELATED"/>
    <property type="match status" value="1"/>
</dbReference>
<dbReference type="GO" id="GO:0004630">
    <property type="term" value="F:phospholipase D activity"/>
    <property type="evidence" value="ECO:0007669"/>
    <property type="project" value="TreeGrafter"/>
</dbReference>
<keyword evidence="1" id="KW-0677">Repeat</keyword>
<dbReference type="PANTHER" id="PTHR18896">
    <property type="entry name" value="PHOSPHOLIPASE D"/>
    <property type="match status" value="1"/>
</dbReference>
<sequence length="118" mass="13462">MVLLRFHHALSGRGGGGYGYRMSLWAEHTGVLEECFKQPESLECVRRLRSMSELNWRQYAADDVTEMKGHLLMYPVEVDRTVKVKPLHGYDTFPDAGGNITGTFPLDLKNFPQKNFTV</sequence>
<accession>A0A5N6L6C0</accession>
<dbReference type="AlphaFoldDB" id="A0A5N6L6C0"/>